<evidence type="ECO:0000256" key="6">
    <source>
        <dbReference type="PROSITE-ProRule" id="PRU00169"/>
    </source>
</evidence>
<proteinExistence type="predicted"/>
<dbReference type="InterPro" id="IPR039420">
    <property type="entry name" value="WalR-like"/>
</dbReference>
<dbReference type="Gene3D" id="1.10.10.10">
    <property type="entry name" value="Winged helix-like DNA-binding domain superfamily/Winged helix DNA-binding domain"/>
    <property type="match status" value="1"/>
</dbReference>
<dbReference type="CDD" id="cd00383">
    <property type="entry name" value="trans_reg_C"/>
    <property type="match status" value="1"/>
</dbReference>
<dbReference type="OrthoDB" id="9802426at2"/>
<keyword evidence="1 6" id="KW-0597">Phosphoprotein</keyword>
<keyword evidence="3" id="KW-0805">Transcription regulation</keyword>
<gene>
    <name evidence="10" type="ORF">EIK76_12285</name>
</gene>
<keyword evidence="2" id="KW-0902">Two-component regulatory system</keyword>
<dbReference type="CDD" id="cd17574">
    <property type="entry name" value="REC_OmpR"/>
    <property type="match status" value="1"/>
</dbReference>
<feature type="DNA-binding region" description="OmpR/PhoB-type" evidence="7">
    <location>
        <begin position="133"/>
        <end position="230"/>
    </location>
</feature>
<dbReference type="PROSITE" id="PS50110">
    <property type="entry name" value="RESPONSE_REGULATORY"/>
    <property type="match status" value="1"/>
</dbReference>
<reference evidence="10 11" key="1">
    <citation type="submission" date="2018-11" db="EMBL/GenBank/DDBJ databases">
        <title>Draft genome analysis of Rheinheimera mesophila isolated from an industrial waste site.</title>
        <authorList>
            <person name="Yu Q."/>
            <person name="Qi Y."/>
            <person name="Zhang H."/>
            <person name="Lu Y."/>
            <person name="Pu J."/>
        </authorList>
    </citation>
    <scope>NUCLEOTIDE SEQUENCE [LARGE SCALE GENOMIC DNA]</scope>
    <source>
        <strain evidence="10 11">IITR13</strain>
    </source>
</reference>
<dbReference type="InterPro" id="IPR036388">
    <property type="entry name" value="WH-like_DNA-bd_sf"/>
</dbReference>
<comment type="caution">
    <text evidence="10">The sequence shown here is derived from an EMBL/GenBank/DDBJ whole genome shotgun (WGS) entry which is preliminary data.</text>
</comment>
<dbReference type="Proteomes" id="UP000276260">
    <property type="component" value="Unassembled WGS sequence"/>
</dbReference>
<dbReference type="PANTHER" id="PTHR48111">
    <property type="entry name" value="REGULATOR OF RPOS"/>
    <property type="match status" value="1"/>
</dbReference>
<keyword evidence="4 7" id="KW-0238">DNA-binding</keyword>
<evidence type="ECO:0000313" key="11">
    <source>
        <dbReference type="Proteomes" id="UP000276260"/>
    </source>
</evidence>
<name>A0A3P3QGH3_9GAMM</name>
<dbReference type="GO" id="GO:0000156">
    <property type="term" value="F:phosphorelay response regulator activity"/>
    <property type="evidence" value="ECO:0007669"/>
    <property type="project" value="TreeGrafter"/>
</dbReference>
<dbReference type="EMBL" id="RRCF01000003">
    <property type="protein sequence ID" value="RRJ20297.1"/>
    <property type="molecule type" value="Genomic_DNA"/>
</dbReference>
<evidence type="ECO:0000256" key="4">
    <source>
        <dbReference type="ARBA" id="ARBA00023125"/>
    </source>
</evidence>
<evidence type="ECO:0000256" key="5">
    <source>
        <dbReference type="ARBA" id="ARBA00023163"/>
    </source>
</evidence>
<keyword evidence="5" id="KW-0804">Transcription</keyword>
<dbReference type="PROSITE" id="PS51755">
    <property type="entry name" value="OMPR_PHOB"/>
    <property type="match status" value="1"/>
</dbReference>
<dbReference type="Pfam" id="PF00486">
    <property type="entry name" value="Trans_reg_C"/>
    <property type="match status" value="1"/>
</dbReference>
<keyword evidence="11" id="KW-1185">Reference proteome</keyword>
<dbReference type="GO" id="GO:0006355">
    <property type="term" value="P:regulation of DNA-templated transcription"/>
    <property type="evidence" value="ECO:0007669"/>
    <property type="project" value="InterPro"/>
</dbReference>
<evidence type="ECO:0000256" key="1">
    <source>
        <dbReference type="ARBA" id="ARBA00022553"/>
    </source>
</evidence>
<dbReference type="SMART" id="SM00448">
    <property type="entry name" value="REC"/>
    <property type="match status" value="1"/>
</dbReference>
<sequence>MKNQTQPGLRILLVEDQQALACNIIDYLTAAGHQLDYAATGALALQLAKQHSYDLVLLDLMLPDTDGRQLCIQLRQLWLKAVPVLMLTALDSLDDKLQGFAAGADDYLTKPFELAELAVRCLALSRRHVLTVDPLLQLGPLQIDRLQQQASRSGQALDLHPLGYRILVVLAEAYPALVSRSDLSYQLWGDEPPDSDALRAHIYLLRQHLDKPFHHAMLQTVYGIGFKLVLPQEQADA</sequence>
<accession>A0A3P3QGH3</accession>
<dbReference type="RefSeq" id="WP_046519431.1">
    <property type="nucleotide sequence ID" value="NZ_LAVS01000011.1"/>
</dbReference>
<dbReference type="GO" id="GO:0005829">
    <property type="term" value="C:cytosol"/>
    <property type="evidence" value="ECO:0007669"/>
    <property type="project" value="TreeGrafter"/>
</dbReference>
<dbReference type="PANTHER" id="PTHR48111:SF22">
    <property type="entry name" value="REGULATOR OF RPOS"/>
    <property type="match status" value="1"/>
</dbReference>
<evidence type="ECO:0000256" key="2">
    <source>
        <dbReference type="ARBA" id="ARBA00023012"/>
    </source>
</evidence>
<evidence type="ECO:0000256" key="7">
    <source>
        <dbReference type="PROSITE-ProRule" id="PRU01091"/>
    </source>
</evidence>
<dbReference type="GO" id="GO:0000976">
    <property type="term" value="F:transcription cis-regulatory region binding"/>
    <property type="evidence" value="ECO:0007669"/>
    <property type="project" value="TreeGrafter"/>
</dbReference>
<dbReference type="Gene3D" id="3.40.50.2300">
    <property type="match status" value="1"/>
</dbReference>
<protein>
    <submittedName>
        <fullName evidence="10">DNA-binding response regulator</fullName>
    </submittedName>
</protein>
<organism evidence="10 11">
    <name type="scientific">Rheinheimera mesophila</name>
    <dbReference type="NCBI Taxonomy" id="1547515"/>
    <lineage>
        <taxon>Bacteria</taxon>
        <taxon>Pseudomonadati</taxon>
        <taxon>Pseudomonadota</taxon>
        <taxon>Gammaproteobacteria</taxon>
        <taxon>Chromatiales</taxon>
        <taxon>Chromatiaceae</taxon>
        <taxon>Rheinheimera</taxon>
    </lineage>
</organism>
<evidence type="ECO:0000259" key="9">
    <source>
        <dbReference type="PROSITE" id="PS51755"/>
    </source>
</evidence>
<dbReference type="InterPro" id="IPR001789">
    <property type="entry name" value="Sig_transdc_resp-reg_receiver"/>
</dbReference>
<evidence type="ECO:0000313" key="10">
    <source>
        <dbReference type="EMBL" id="RRJ20297.1"/>
    </source>
</evidence>
<feature type="domain" description="OmpR/PhoB-type" evidence="9">
    <location>
        <begin position="133"/>
        <end position="230"/>
    </location>
</feature>
<dbReference type="GO" id="GO:0032993">
    <property type="term" value="C:protein-DNA complex"/>
    <property type="evidence" value="ECO:0007669"/>
    <property type="project" value="TreeGrafter"/>
</dbReference>
<dbReference type="SMART" id="SM00862">
    <property type="entry name" value="Trans_reg_C"/>
    <property type="match status" value="1"/>
</dbReference>
<feature type="modified residue" description="4-aspartylphosphate" evidence="6">
    <location>
        <position position="59"/>
    </location>
</feature>
<dbReference type="AlphaFoldDB" id="A0A3P3QGH3"/>
<evidence type="ECO:0000259" key="8">
    <source>
        <dbReference type="PROSITE" id="PS50110"/>
    </source>
</evidence>
<dbReference type="InterPro" id="IPR011006">
    <property type="entry name" value="CheY-like_superfamily"/>
</dbReference>
<evidence type="ECO:0000256" key="3">
    <source>
        <dbReference type="ARBA" id="ARBA00023015"/>
    </source>
</evidence>
<dbReference type="InterPro" id="IPR001867">
    <property type="entry name" value="OmpR/PhoB-type_DNA-bd"/>
</dbReference>
<dbReference type="SUPFAM" id="SSF52172">
    <property type="entry name" value="CheY-like"/>
    <property type="match status" value="1"/>
</dbReference>
<feature type="domain" description="Response regulatory" evidence="8">
    <location>
        <begin position="10"/>
        <end position="125"/>
    </location>
</feature>
<dbReference type="Pfam" id="PF00072">
    <property type="entry name" value="Response_reg"/>
    <property type="match status" value="1"/>
</dbReference>